<name>E1ZQ79_CHLVA</name>
<evidence type="ECO:0000256" key="1">
    <source>
        <dbReference type="ARBA" id="ARBA00004496"/>
    </source>
</evidence>
<dbReference type="GO" id="GO:0005737">
    <property type="term" value="C:cytoplasm"/>
    <property type="evidence" value="ECO:0007669"/>
    <property type="project" value="UniProtKB-SubCell"/>
</dbReference>
<dbReference type="SUPFAM" id="SSF53335">
    <property type="entry name" value="S-adenosyl-L-methionine-dependent methyltransferases"/>
    <property type="match status" value="1"/>
</dbReference>
<dbReference type="GO" id="GO:0006364">
    <property type="term" value="P:rRNA processing"/>
    <property type="evidence" value="ECO:0007669"/>
    <property type="project" value="UniProtKB-KW"/>
</dbReference>
<dbReference type="Gene3D" id="3.40.50.150">
    <property type="entry name" value="Vaccinia Virus protein VP39"/>
    <property type="match status" value="1"/>
</dbReference>
<feature type="domain" description="PUA" evidence="9">
    <location>
        <begin position="1"/>
        <end position="97"/>
    </location>
</feature>
<organism evidence="11">
    <name type="scientific">Chlorella variabilis</name>
    <name type="common">Green alga</name>
    <dbReference type="NCBI Taxonomy" id="554065"/>
    <lineage>
        <taxon>Eukaryota</taxon>
        <taxon>Viridiplantae</taxon>
        <taxon>Chlorophyta</taxon>
        <taxon>core chlorophytes</taxon>
        <taxon>Trebouxiophyceae</taxon>
        <taxon>Chlorellales</taxon>
        <taxon>Chlorellaceae</taxon>
        <taxon>Chlorella clade</taxon>
        <taxon>Chlorella</taxon>
    </lineage>
</organism>
<dbReference type="CDD" id="cd02440">
    <property type="entry name" value="AdoMet_MTases"/>
    <property type="match status" value="1"/>
</dbReference>
<protein>
    <recommendedName>
        <fullName evidence="9">PUA domain-containing protein</fullName>
    </recommendedName>
</protein>
<dbReference type="GeneID" id="17351405"/>
<gene>
    <name evidence="10" type="ORF">CHLNCDRAFT_8704</name>
</gene>
<evidence type="ECO:0000259" key="9">
    <source>
        <dbReference type="SMART" id="SM00359"/>
    </source>
</evidence>
<dbReference type="InterPro" id="IPR029063">
    <property type="entry name" value="SAM-dependent_MTases_sf"/>
</dbReference>
<evidence type="ECO:0000313" key="10">
    <source>
        <dbReference type="EMBL" id="EFN51887.1"/>
    </source>
</evidence>
<evidence type="ECO:0000256" key="8">
    <source>
        <dbReference type="ARBA" id="ARBA00038091"/>
    </source>
</evidence>
<dbReference type="PANTHER" id="PTHR42873">
    <property type="entry name" value="RIBOSOMAL RNA LARGE SUBUNIT METHYLTRANSFERASE"/>
    <property type="match status" value="1"/>
</dbReference>
<reference evidence="10 11" key="1">
    <citation type="journal article" date="2010" name="Plant Cell">
        <title>The Chlorella variabilis NC64A genome reveals adaptation to photosymbiosis, coevolution with viruses, and cryptic sex.</title>
        <authorList>
            <person name="Blanc G."/>
            <person name="Duncan G."/>
            <person name="Agarkova I."/>
            <person name="Borodovsky M."/>
            <person name="Gurnon J."/>
            <person name="Kuo A."/>
            <person name="Lindquist E."/>
            <person name="Lucas S."/>
            <person name="Pangilinan J."/>
            <person name="Polle J."/>
            <person name="Salamov A."/>
            <person name="Terry A."/>
            <person name="Yamada T."/>
            <person name="Dunigan D.D."/>
            <person name="Grigoriev I.V."/>
            <person name="Claverie J.M."/>
            <person name="Van Etten J.L."/>
        </authorList>
    </citation>
    <scope>NUCLEOTIDE SEQUENCE [LARGE SCALE GENOMIC DNA]</scope>
    <source>
        <strain evidence="10 11">NC64A</strain>
    </source>
</reference>
<dbReference type="STRING" id="554065.E1ZQ79"/>
<dbReference type="OMA" id="VMDVFDY"/>
<dbReference type="GO" id="GO:0008168">
    <property type="term" value="F:methyltransferase activity"/>
    <property type="evidence" value="ECO:0007669"/>
    <property type="project" value="UniProtKB-KW"/>
</dbReference>
<dbReference type="InterPro" id="IPR019614">
    <property type="entry name" value="SAM-dep_methyl-trfase"/>
</dbReference>
<dbReference type="InParanoid" id="E1ZQ79"/>
<comment type="similarity">
    <text evidence="8">Belongs to the methyltransferase superfamily. RlmI family.</text>
</comment>
<dbReference type="KEGG" id="cvr:CHLNCDRAFT_8704"/>
<dbReference type="OrthoDB" id="269872at2759"/>
<evidence type="ECO:0000256" key="2">
    <source>
        <dbReference type="ARBA" id="ARBA00022490"/>
    </source>
</evidence>
<dbReference type="CDD" id="cd21153">
    <property type="entry name" value="PUA_RlmI"/>
    <property type="match status" value="1"/>
</dbReference>
<dbReference type="GO" id="GO:0032259">
    <property type="term" value="P:methylation"/>
    <property type="evidence" value="ECO:0007669"/>
    <property type="project" value="UniProtKB-KW"/>
</dbReference>
<dbReference type="InterPro" id="IPR041532">
    <property type="entry name" value="RlmI-like_PUA"/>
</dbReference>
<sequence length="425" mass="44710">RVVLKGGKSKLFAEQQQPMVYSGAVDRVLGRPAPKAGDAVLVCDGSEKTIGWGVFNPSSMFRVRMMQTADEVFGGGALQQRPDLHALVGARIQQAVRLRAALGLRCGPAPAAAAAGARQGGGATTVFRLVNSEGDRLSGLIVDVLGEHLVVASSAAWVEKHRESICTSLRQHTGLSSIIWRPALDMLREEGLELGSAGDGADGSTAEAAAQLTAVVVENGIQYLAAPYGQKTGFYADQRDNRAAVRQLASGLRVLDLCCYAGGFALSAAAGGAGEVLGVDSSAPAVELAARNAALNGWQDVCSFVRGDVTEFMKQARACRRRWDLVVFDPPKLAPSRKALDKATRKYRRLNALAIQLVEPGGLLMTCSCSGAMSQSGGFVPMLAGAARDAGRRVTVLRLAGAAPDHTLDPNYPEGQYLTNALVRV</sequence>
<dbReference type="InterPro" id="IPR036974">
    <property type="entry name" value="PUA_sf"/>
</dbReference>
<evidence type="ECO:0000256" key="3">
    <source>
        <dbReference type="ARBA" id="ARBA00022552"/>
    </source>
</evidence>
<keyword evidence="6" id="KW-0949">S-adenosyl-L-methionine</keyword>
<dbReference type="Proteomes" id="UP000008141">
    <property type="component" value="Unassembled WGS sequence"/>
</dbReference>
<comment type="subcellular location">
    <subcellularLocation>
        <location evidence="1">Cytoplasm</location>
    </subcellularLocation>
</comment>
<dbReference type="Gene3D" id="3.30.750.80">
    <property type="entry name" value="RNA methyltransferase domain (HRMD) like"/>
    <property type="match status" value="1"/>
</dbReference>
<dbReference type="eggNOG" id="ENOG502QS1I">
    <property type="taxonomic scope" value="Eukaryota"/>
</dbReference>
<dbReference type="InterPro" id="IPR015947">
    <property type="entry name" value="PUA-like_sf"/>
</dbReference>
<feature type="non-terminal residue" evidence="10">
    <location>
        <position position="1"/>
    </location>
</feature>
<evidence type="ECO:0000256" key="5">
    <source>
        <dbReference type="ARBA" id="ARBA00022679"/>
    </source>
</evidence>
<dbReference type="CDD" id="cd11572">
    <property type="entry name" value="RlmI_M_like"/>
    <property type="match status" value="1"/>
</dbReference>
<keyword evidence="11" id="KW-1185">Reference proteome</keyword>
<keyword evidence="7" id="KW-0694">RNA-binding</keyword>
<evidence type="ECO:0000256" key="6">
    <source>
        <dbReference type="ARBA" id="ARBA00022691"/>
    </source>
</evidence>
<dbReference type="Pfam" id="PF10672">
    <property type="entry name" value="Methyltrans_SAM"/>
    <property type="match status" value="1"/>
</dbReference>
<keyword evidence="4" id="KW-0489">Methyltransferase</keyword>
<dbReference type="SMART" id="SM00359">
    <property type="entry name" value="PUA"/>
    <property type="match status" value="1"/>
</dbReference>
<evidence type="ECO:0000256" key="4">
    <source>
        <dbReference type="ARBA" id="ARBA00022603"/>
    </source>
</evidence>
<dbReference type="AlphaFoldDB" id="E1ZQ79"/>
<keyword evidence="3" id="KW-0698">rRNA processing</keyword>
<keyword evidence="2" id="KW-0963">Cytoplasm</keyword>
<dbReference type="FunCoup" id="E1ZQ79">
    <property type="interactions" value="179"/>
</dbReference>
<dbReference type="EMBL" id="GL433859">
    <property type="protein sequence ID" value="EFN51887.1"/>
    <property type="molecule type" value="Genomic_DNA"/>
</dbReference>
<evidence type="ECO:0000313" key="11">
    <source>
        <dbReference type="Proteomes" id="UP000008141"/>
    </source>
</evidence>
<dbReference type="RefSeq" id="XP_005843989.1">
    <property type="nucleotide sequence ID" value="XM_005843927.1"/>
</dbReference>
<accession>E1ZQ79</accession>
<dbReference type="Gene3D" id="2.30.130.10">
    <property type="entry name" value="PUA domain"/>
    <property type="match status" value="1"/>
</dbReference>
<feature type="non-terminal residue" evidence="10">
    <location>
        <position position="425"/>
    </location>
</feature>
<dbReference type="Pfam" id="PF17785">
    <property type="entry name" value="PUA_3"/>
    <property type="match status" value="1"/>
</dbReference>
<dbReference type="GO" id="GO:0003723">
    <property type="term" value="F:RNA binding"/>
    <property type="evidence" value="ECO:0007669"/>
    <property type="project" value="UniProtKB-KW"/>
</dbReference>
<evidence type="ECO:0000256" key="7">
    <source>
        <dbReference type="ARBA" id="ARBA00022884"/>
    </source>
</evidence>
<dbReference type="InterPro" id="IPR002478">
    <property type="entry name" value="PUA"/>
</dbReference>
<dbReference type="PANTHER" id="PTHR42873:SF1">
    <property type="entry name" value="S-ADENOSYLMETHIONINE-DEPENDENT METHYLTRANSFERASE DOMAIN-CONTAINING PROTEIN"/>
    <property type="match status" value="1"/>
</dbReference>
<dbReference type="SUPFAM" id="SSF88697">
    <property type="entry name" value="PUA domain-like"/>
    <property type="match status" value="1"/>
</dbReference>
<proteinExistence type="inferred from homology"/>
<keyword evidence="5" id="KW-0808">Transferase</keyword>